<accession>A0AAW0TBW5</accession>
<evidence type="ECO:0000313" key="4">
    <source>
        <dbReference type="Proteomes" id="UP001487740"/>
    </source>
</evidence>
<gene>
    <name evidence="3" type="ORF">O3P69_016006</name>
</gene>
<feature type="compositionally biased region" description="Pro residues" evidence="1">
    <location>
        <begin position="207"/>
        <end position="219"/>
    </location>
</feature>
<keyword evidence="2" id="KW-0812">Transmembrane</keyword>
<reference evidence="3 4" key="1">
    <citation type="submission" date="2023-03" db="EMBL/GenBank/DDBJ databases">
        <title>High-quality genome of Scylla paramamosain provides insights in environmental adaptation.</title>
        <authorList>
            <person name="Zhang L."/>
        </authorList>
    </citation>
    <scope>NUCLEOTIDE SEQUENCE [LARGE SCALE GENOMIC DNA]</scope>
    <source>
        <strain evidence="3">LZ_2023a</strain>
        <tissue evidence="3">Muscle</tissue>
    </source>
</reference>
<evidence type="ECO:0000256" key="1">
    <source>
        <dbReference type="SAM" id="MobiDB-lite"/>
    </source>
</evidence>
<evidence type="ECO:0000313" key="3">
    <source>
        <dbReference type="EMBL" id="KAK8383947.1"/>
    </source>
</evidence>
<keyword evidence="2" id="KW-1133">Transmembrane helix</keyword>
<organism evidence="3 4">
    <name type="scientific">Scylla paramamosain</name>
    <name type="common">Mud crab</name>
    <dbReference type="NCBI Taxonomy" id="85552"/>
    <lineage>
        <taxon>Eukaryota</taxon>
        <taxon>Metazoa</taxon>
        <taxon>Ecdysozoa</taxon>
        <taxon>Arthropoda</taxon>
        <taxon>Crustacea</taxon>
        <taxon>Multicrustacea</taxon>
        <taxon>Malacostraca</taxon>
        <taxon>Eumalacostraca</taxon>
        <taxon>Eucarida</taxon>
        <taxon>Decapoda</taxon>
        <taxon>Pleocyemata</taxon>
        <taxon>Brachyura</taxon>
        <taxon>Eubrachyura</taxon>
        <taxon>Portunoidea</taxon>
        <taxon>Portunidae</taxon>
        <taxon>Portuninae</taxon>
        <taxon>Scylla</taxon>
    </lineage>
</organism>
<feature type="compositionally biased region" description="Polar residues" evidence="1">
    <location>
        <begin position="221"/>
        <end position="231"/>
    </location>
</feature>
<dbReference type="AlphaFoldDB" id="A0AAW0TBW5"/>
<feature type="transmembrane region" description="Helical" evidence="2">
    <location>
        <begin position="142"/>
        <end position="161"/>
    </location>
</feature>
<keyword evidence="2" id="KW-0472">Membrane</keyword>
<sequence>MVGIGLVGGILVIQILKAEGILSPKKSSISSSVLNNVVERGDTSALLDNKQREWPEGLKEEVNAAEEMGEKDDDTNIITGKDTNTYHKLLHILKGIAPQKTEAGKGETAAHEKRAAILTGRDVTMVATSPVKTKMRGWDLQMPVVIALVLLLGISLISLSAPDNNNTTLRISVSWGGPESSKSIVLSHSTAMTAPYGYMGGMMNGPPPMPPMPPGPPPCTTMANPAPTTSQGPPNMGGMMAPPPPPGPAGPPGPPPPPPGGPVMPADYPSGGMMGPGPMGMAPGMGPRPCPSNDGANAAGSEPGHQ</sequence>
<proteinExistence type="predicted"/>
<name>A0AAW0TBW5_SCYPA</name>
<dbReference type="EMBL" id="JARAKH010000036">
    <property type="protein sequence ID" value="KAK8383947.1"/>
    <property type="molecule type" value="Genomic_DNA"/>
</dbReference>
<keyword evidence="4" id="KW-1185">Reference proteome</keyword>
<evidence type="ECO:0000256" key="2">
    <source>
        <dbReference type="SAM" id="Phobius"/>
    </source>
</evidence>
<comment type="caution">
    <text evidence="3">The sequence shown here is derived from an EMBL/GenBank/DDBJ whole genome shotgun (WGS) entry which is preliminary data.</text>
</comment>
<feature type="compositionally biased region" description="Pro residues" evidence="1">
    <location>
        <begin position="241"/>
        <end position="262"/>
    </location>
</feature>
<feature type="region of interest" description="Disordered" evidence="1">
    <location>
        <begin position="207"/>
        <end position="306"/>
    </location>
</feature>
<protein>
    <submittedName>
        <fullName evidence="3">Uncharacterized protein</fullName>
    </submittedName>
</protein>
<dbReference type="Proteomes" id="UP001487740">
    <property type="component" value="Unassembled WGS sequence"/>
</dbReference>